<evidence type="ECO:0000259" key="2">
    <source>
        <dbReference type="Pfam" id="PF21505"/>
    </source>
</evidence>
<dbReference type="InterPro" id="IPR048570">
    <property type="entry name" value="PSMD1_RPN2_N"/>
</dbReference>
<dbReference type="PANTHER" id="PTHR10943">
    <property type="entry name" value="26S PROTEASOME NON-ATPASE REGULATORY SUBUNIT"/>
    <property type="match status" value="1"/>
</dbReference>
<keyword evidence="4" id="KW-1185">Reference proteome</keyword>
<dbReference type="AlphaFoldDB" id="A0A077ZHA5"/>
<protein>
    <recommendedName>
        <fullName evidence="2">26S proteasome non-ATPase regulatory subunit 1/RPN2 N-terminal domain-containing protein</fullName>
    </recommendedName>
</protein>
<keyword evidence="1" id="KW-0677">Repeat</keyword>
<proteinExistence type="predicted"/>
<dbReference type="Pfam" id="PF21505">
    <property type="entry name" value="RPN2_N"/>
    <property type="match status" value="1"/>
</dbReference>
<reference evidence="3" key="2">
    <citation type="submission" date="2014-03" db="EMBL/GenBank/DDBJ databases">
        <title>The whipworm genome and dual-species transcriptomics of an intimate host-pathogen interaction.</title>
        <authorList>
            <person name="Foth B.J."/>
            <person name="Tsai I.J."/>
            <person name="Reid A.J."/>
            <person name="Bancroft A.J."/>
            <person name="Nichol S."/>
            <person name="Tracey A."/>
            <person name="Holroyd N."/>
            <person name="Cotton J.A."/>
            <person name="Stanley E.J."/>
            <person name="Zarowiecki M."/>
            <person name="Liu J.Z."/>
            <person name="Huckvale T."/>
            <person name="Cooper P.J."/>
            <person name="Grencis R.K."/>
            <person name="Berriman M."/>
        </authorList>
    </citation>
    <scope>NUCLEOTIDE SEQUENCE [LARGE SCALE GENOMIC DNA]</scope>
</reference>
<organism evidence="3 4">
    <name type="scientific">Trichuris trichiura</name>
    <name type="common">Whipworm</name>
    <name type="synonym">Trichocephalus trichiurus</name>
    <dbReference type="NCBI Taxonomy" id="36087"/>
    <lineage>
        <taxon>Eukaryota</taxon>
        <taxon>Metazoa</taxon>
        <taxon>Ecdysozoa</taxon>
        <taxon>Nematoda</taxon>
        <taxon>Enoplea</taxon>
        <taxon>Dorylaimia</taxon>
        <taxon>Trichinellida</taxon>
        <taxon>Trichuridae</taxon>
        <taxon>Trichuris</taxon>
    </lineage>
</organism>
<evidence type="ECO:0000313" key="4">
    <source>
        <dbReference type="Proteomes" id="UP000030665"/>
    </source>
</evidence>
<dbReference type="GO" id="GO:0008540">
    <property type="term" value="C:proteasome regulatory particle, base subcomplex"/>
    <property type="evidence" value="ECO:0007669"/>
    <property type="project" value="TreeGrafter"/>
</dbReference>
<accession>A0A077ZHA5</accession>
<name>A0A077ZHA5_TRITR</name>
<dbReference type="STRING" id="36087.A0A077ZHA5"/>
<dbReference type="GO" id="GO:0043161">
    <property type="term" value="P:proteasome-mediated ubiquitin-dependent protein catabolic process"/>
    <property type="evidence" value="ECO:0007669"/>
    <property type="project" value="TreeGrafter"/>
</dbReference>
<dbReference type="GO" id="GO:0005634">
    <property type="term" value="C:nucleus"/>
    <property type="evidence" value="ECO:0007669"/>
    <property type="project" value="TreeGrafter"/>
</dbReference>
<gene>
    <name evidence="3" type="ORF">TTRE_0000752401</name>
</gene>
<reference evidence="3" key="1">
    <citation type="submission" date="2014-01" db="EMBL/GenBank/DDBJ databases">
        <authorList>
            <person name="Aslett M."/>
        </authorList>
    </citation>
    <scope>NUCLEOTIDE SEQUENCE</scope>
</reference>
<evidence type="ECO:0000313" key="3">
    <source>
        <dbReference type="EMBL" id="CDW59194.1"/>
    </source>
</evidence>
<feature type="domain" description="26S proteasome non-ATPase regulatory subunit 1/RPN2 N-terminal" evidence="2">
    <location>
        <begin position="5"/>
        <end position="289"/>
    </location>
</feature>
<dbReference type="PANTHER" id="PTHR10943:SF2">
    <property type="entry name" value="26S PROTEASOME NON-ATPASE REGULATORY SUBUNIT 1"/>
    <property type="match status" value="1"/>
</dbReference>
<sequence>MALGTAAKLIGQLEEGGEERRVKILENVNSMVDVFWPEISLLMEKIEEWAADSSFKGRKIASLIASKVHYYSGSDSDALIYALQAQDIISLEEQSDYVIAITSKALLVYTAWRNENVEAFGELESRNLHEDLISFINKAFDCFIRSRRYYQTVGIAVDTRRNDVLKRILDDATIEKQLHFISYCVDVVTEFAPTVTTRKDMLLAIVKRIGASRRTYYSALCKALKHLEDPKCLFDFLVRFATGSERLTVMAYQLAIDIYAGAPLIFLQQVGRLINRYAQKKLNLASLLTTVDRKRAGFSLLRLESPKRILQRSFHEVSAER</sequence>
<dbReference type="EMBL" id="HG806515">
    <property type="protein sequence ID" value="CDW59194.1"/>
    <property type="molecule type" value="Genomic_DNA"/>
</dbReference>
<dbReference type="Proteomes" id="UP000030665">
    <property type="component" value="Unassembled WGS sequence"/>
</dbReference>
<dbReference type="OrthoDB" id="261572at2759"/>
<dbReference type="GO" id="GO:0034515">
    <property type="term" value="C:proteasome storage granule"/>
    <property type="evidence" value="ECO:0007669"/>
    <property type="project" value="TreeGrafter"/>
</dbReference>
<evidence type="ECO:0000256" key="1">
    <source>
        <dbReference type="ARBA" id="ARBA00022737"/>
    </source>
</evidence>